<gene>
    <name evidence="1" type="ORF">Patl1_07442</name>
</gene>
<accession>A0ACC1AFS4</accession>
<dbReference type="Proteomes" id="UP001164250">
    <property type="component" value="Chromosome 10"/>
</dbReference>
<keyword evidence="2" id="KW-1185">Reference proteome</keyword>
<comment type="caution">
    <text evidence="1">The sequence shown here is derived from an EMBL/GenBank/DDBJ whole genome shotgun (WGS) entry which is preliminary data.</text>
</comment>
<evidence type="ECO:0000313" key="1">
    <source>
        <dbReference type="EMBL" id="KAJ0086184.1"/>
    </source>
</evidence>
<sequence>MKTRNLVLLILCVTVTAPIVLYTDRFSASFKASSSRNQFLEDLSAFTVGGDASHLNLLPQVTDLNQSENEIRKSYGDAEDKIKASEQQNSDNDSKYGLNVKGLVSVQVV</sequence>
<proteinExistence type="predicted"/>
<name>A0ACC1AFS4_9ROSI</name>
<organism evidence="1 2">
    <name type="scientific">Pistacia atlantica</name>
    <dbReference type="NCBI Taxonomy" id="434234"/>
    <lineage>
        <taxon>Eukaryota</taxon>
        <taxon>Viridiplantae</taxon>
        <taxon>Streptophyta</taxon>
        <taxon>Embryophyta</taxon>
        <taxon>Tracheophyta</taxon>
        <taxon>Spermatophyta</taxon>
        <taxon>Magnoliopsida</taxon>
        <taxon>eudicotyledons</taxon>
        <taxon>Gunneridae</taxon>
        <taxon>Pentapetalae</taxon>
        <taxon>rosids</taxon>
        <taxon>malvids</taxon>
        <taxon>Sapindales</taxon>
        <taxon>Anacardiaceae</taxon>
        <taxon>Pistacia</taxon>
    </lineage>
</organism>
<evidence type="ECO:0000313" key="2">
    <source>
        <dbReference type="Proteomes" id="UP001164250"/>
    </source>
</evidence>
<protein>
    <submittedName>
        <fullName evidence="1">Uncharacterized protein</fullName>
    </submittedName>
</protein>
<reference evidence="2" key="1">
    <citation type="journal article" date="2023" name="G3 (Bethesda)">
        <title>Genome assembly and association tests identify interacting loci associated with vigor, precocity, and sex in interspecific pistachio rootstocks.</title>
        <authorList>
            <person name="Palmer W."/>
            <person name="Jacygrad E."/>
            <person name="Sagayaradj S."/>
            <person name="Cavanaugh K."/>
            <person name="Han R."/>
            <person name="Bertier L."/>
            <person name="Beede B."/>
            <person name="Kafkas S."/>
            <person name="Golino D."/>
            <person name="Preece J."/>
            <person name="Michelmore R."/>
        </authorList>
    </citation>
    <scope>NUCLEOTIDE SEQUENCE [LARGE SCALE GENOMIC DNA]</scope>
</reference>
<dbReference type="EMBL" id="CM047906">
    <property type="protein sequence ID" value="KAJ0086184.1"/>
    <property type="molecule type" value="Genomic_DNA"/>
</dbReference>